<keyword evidence="5 6" id="KW-0472">Membrane</keyword>
<dbReference type="GO" id="GO:0005886">
    <property type="term" value="C:plasma membrane"/>
    <property type="evidence" value="ECO:0007669"/>
    <property type="project" value="UniProtKB-SubCell"/>
</dbReference>
<dbReference type="EMBL" id="QJJQ01000008">
    <property type="protein sequence ID" value="PXW86287.1"/>
    <property type="molecule type" value="Genomic_DNA"/>
</dbReference>
<evidence type="ECO:0000256" key="3">
    <source>
        <dbReference type="ARBA" id="ARBA00022692"/>
    </source>
</evidence>
<evidence type="ECO:0000313" key="8">
    <source>
        <dbReference type="Proteomes" id="UP000247978"/>
    </source>
</evidence>
<dbReference type="GO" id="GO:0022857">
    <property type="term" value="F:transmembrane transporter activity"/>
    <property type="evidence" value="ECO:0007669"/>
    <property type="project" value="InterPro"/>
</dbReference>
<protein>
    <submittedName>
        <fullName evidence="7">Ribose transport system permease protein</fullName>
    </submittedName>
</protein>
<evidence type="ECO:0000256" key="1">
    <source>
        <dbReference type="ARBA" id="ARBA00004651"/>
    </source>
</evidence>
<feature type="transmembrane region" description="Helical" evidence="6">
    <location>
        <begin position="218"/>
        <end position="239"/>
    </location>
</feature>
<evidence type="ECO:0000256" key="4">
    <source>
        <dbReference type="ARBA" id="ARBA00022989"/>
    </source>
</evidence>
<dbReference type="InterPro" id="IPR001851">
    <property type="entry name" value="ABC_transp_permease"/>
</dbReference>
<feature type="transmembrane region" description="Helical" evidence="6">
    <location>
        <begin position="274"/>
        <end position="292"/>
    </location>
</feature>
<keyword evidence="3 6" id="KW-0812">Transmembrane</keyword>
<proteinExistence type="predicted"/>
<evidence type="ECO:0000313" key="7">
    <source>
        <dbReference type="EMBL" id="PXW86287.1"/>
    </source>
</evidence>
<sequence length="323" mass="34360">MEATKKNVLSSFSISSSKIKEAAIVLLFIVMFILASVFVDDFFNSSNIINLVRQISFLAIIGLGQFFVILIGGIDMSVGSTVGLVSIVLANLMSVHQYPIFVAIIIVLLLALFIGFVNGLISVYGHVTPFIATLITMIIIKGVNYLYSNGIPISGLPSEFNFLGAGYVGPIPFPIIVLVVIGILCYVLTTNMKVGRSFYAVGGNLEASKLSGINVNKIRIYAFMLSSFLAGVGAILITSRTMSGQPAIGESMLFDIITIVVLGGTSLTGGRGKVVGVIFAALILGIIDNVMVLKGIDAYWQQVVKGVILAIVVLIDSHSKKNS</sequence>
<feature type="transmembrane region" description="Helical" evidence="6">
    <location>
        <begin position="127"/>
        <end position="147"/>
    </location>
</feature>
<comment type="subcellular location">
    <subcellularLocation>
        <location evidence="1">Cell membrane</location>
        <topology evidence="1">Multi-pass membrane protein</topology>
    </subcellularLocation>
</comment>
<keyword evidence="4 6" id="KW-1133">Transmembrane helix</keyword>
<evidence type="ECO:0000256" key="6">
    <source>
        <dbReference type="SAM" id="Phobius"/>
    </source>
</evidence>
<feature type="transmembrane region" description="Helical" evidence="6">
    <location>
        <begin position="51"/>
        <end position="71"/>
    </location>
</feature>
<feature type="transmembrane region" description="Helical" evidence="6">
    <location>
        <begin position="298"/>
        <end position="315"/>
    </location>
</feature>
<accession>A0A2V3VWF7</accession>
<feature type="transmembrane region" description="Helical" evidence="6">
    <location>
        <begin position="78"/>
        <end position="94"/>
    </location>
</feature>
<gene>
    <name evidence="7" type="ORF">DFR56_108102</name>
</gene>
<organism evidence="7 8">
    <name type="scientific">Pseudogracilibacillus auburnensis</name>
    <dbReference type="NCBI Taxonomy" id="1494959"/>
    <lineage>
        <taxon>Bacteria</taxon>
        <taxon>Bacillati</taxon>
        <taxon>Bacillota</taxon>
        <taxon>Bacilli</taxon>
        <taxon>Bacillales</taxon>
        <taxon>Bacillaceae</taxon>
        <taxon>Pseudogracilibacillus</taxon>
    </lineage>
</organism>
<feature type="transmembrane region" description="Helical" evidence="6">
    <location>
        <begin position="100"/>
        <end position="120"/>
    </location>
</feature>
<dbReference type="PANTHER" id="PTHR32196">
    <property type="entry name" value="ABC TRANSPORTER PERMEASE PROTEIN YPHD-RELATED-RELATED"/>
    <property type="match status" value="1"/>
</dbReference>
<keyword evidence="2" id="KW-1003">Cell membrane</keyword>
<dbReference type="OrthoDB" id="9813906at2"/>
<dbReference type="Pfam" id="PF02653">
    <property type="entry name" value="BPD_transp_2"/>
    <property type="match status" value="1"/>
</dbReference>
<feature type="transmembrane region" description="Helical" evidence="6">
    <location>
        <begin position="167"/>
        <end position="188"/>
    </location>
</feature>
<feature type="transmembrane region" description="Helical" evidence="6">
    <location>
        <begin position="21"/>
        <end position="39"/>
    </location>
</feature>
<keyword evidence="8" id="KW-1185">Reference proteome</keyword>
<dbReference type="CDD" id="cd06579">
    <property type="entry name" value="TM_PBP1_transp_AraH_like"/>
    <property type="match status" value="1"/>
</dbReference>
<dbReference type="RefSeq" id="WP_110395701.1">
    <property type="nucleotide sequence ID" value="NZ_JADIJL010000004.1"/>
</dbReference>
<dbReference type="Proteomes" id="UP000247978">
    <property type="component" value="Unassembled WGS sequence"/>
</dbReference>
<evidence type="ECO:0000256" key="2">
    <source>
        <dbReference type="ARBA" id="ARBA00022475"/>
    </source>
</evidence>
<reference evidence="7 8" key="1">
    <citation type="submission" date="2018-05" db="EMBL/GenBank/DDBJ databases">
        <title>Genomic Encyclopedia of Type Strains, Phase IV (KMG-IV): sequencing the most valuable type-strain genomes for metagenomic binning, comparative biology and taxonomic classification.</title>
        <authorList>
            <person name="Goeker M."/>
        </authorList>
    </citation>
    <scope>NUCLEOTIDE SEQUENCE [LARGE SCALE GENOMIC DNA]</scope>
    <source>
        <strain evidence="7 8">DSM 28556</strain>
    </source>
</reference>
<name>A0A2V3VWF7_9BACI</name>
<comment type="caution">
    <text evidence="7">The sequence shown here is derived from an EMBL/GenBank/DDBJ whole genome shotgun (WGS) entry which is preliminary data.</text>
</comment>
<dbReference type="AlphaFoldDB" id="A0A2V3VWF7"/>
<evidence type="ECO:0000256" key="5">
    <source>
        <dbReference type="ARBA" id="ARBA00023136"/>
    </source>
</evidence>
<feature type="transmembrane region" description="Helical" evidence="6">
    <location>
        <begin position="251"/>
        <end position="267"/>
    </location>
</feature>